<accession>A0A9N9JTD0</accession>
<evidence type="ECO:0000313" key="1">
    <source>
        <dbReference type="EMBL" id="CAG8796370.1"/>
    </source>
</evidence>
<sequence>KTGILPSVNNDEIQHANISYDILIKQEEDNIKASVTKLDQTALPQVNKYLQLNNAQIFTEEELNNTEIVKLVLIEQQQKEQESNNSDEEPSKISVSEGFAGLKKFIEFFEQQSDQYFRSEDLNVIRKYLPIMRCKDIKSKKQSSITNFFMPAEAN</sequence>
<gene>
    <name evidence="1" type="ORF">CPELLU_LOCUS17360</name>
</gene>
<keyword evidence="2" id="KW-1185">Reference proteome</keyword>
<proteinExistence type="predicted"/>
<evidence type="ECO:0000313" key="2">
    <source>
        <dbReference type="Proteomes" id="UP000789759"/>
    </source>
</evidence>
<protein>
    <submittedName>
        <fullName evidence="1">7877_t:CDS:1</fullName>
    </submittedName>
</protein>
<dbReference type="Proteomes" id="UP000789759">
    <property type="component" value="Unassembled WGS sequence"/>
</dbReference>
<dbReference type="AlphaFoldDB" id="A0A9N9JTD0"/>
<organism evidence="1 2">
    <name type="scientific">Cetraspora pellucida</name>
    <dbReference type="NCBI Taxonomy" id="1433469"/>
    <lineage>
        <taxon>Eukaryota</taxon>
        <taxon>Fungi</taxon>
        <taxon>Fungi incertae sedis</taxon>
        <taxon>Mucoromycota</taxon>
        <taxon>Glomeromycotina</taxon>
        <taxon>Glomeromycetes</taxon>
        <taxon>Diversisporales</taxon>
        <taxon>Gigasporaceae</taxon>
        <taxon>Cetraspora</taxon>
    </lineage>
</organism>
<dbReference type="EMBL" id="CAJVQA010029213">
    <property type="protein sequence ID" value="CAG8796370.1"/>
    <property type="molecule type" value="Genomic_DNA"/>
</dbReference>
<name>A0A9N9JTD0_9GLOM</name>
<comment type="caution">
    <text evidence="1">The sequence shown here is derived from an EMBL/GenBank/DDBJ whole genome shotgun (WGS) entry which is preliminary data.</text>
</comment>
<feature type="non-terminal residue" evidence="1">
    <location>
        <position position="1"/>
    </location>
</feature>
<dbReference type="OrthoDB" id="2445222at2759"/>
<reference evidence="1" key="1">
    <citation type="submission" date="2021-06" db="EMBL/GenBank/DDBJ databases">
        <authorList>
            <person name="Kallberg Y."/>
            <person name="Tangrot J."/>
            <person name="Rosling A."/>
        </authorList>
    </citation>
    <scope>NUCLEOTIDE SEQUENCE</scope>
    <source>
        <strain evidence="1">FL966</strain>
    </source>
</reference>